<proteinExistence type="predicted"/>
<dbReference type="InterPro" id="IPR012337">
    <property type="entry name" value="RNaseH-like_sf"/>
</dbReference>
<evidence type="ECO:0000259" key="1">
    <source>
        <dbReference type="Pfam" id="PF02281"/>
    </source>
</evidence>
<dbReference type="Pfam" id="PF14706">
    <property type="entry name" value="Tnp_DNA_bind"/>
    <property type="match status" value="1"/>
</dbReference>
<feature type="domain" description="Transposase Tn5 dimerisation" evidence="1">
    <location>
        <begin position="373"/>
        <end position="456"/>
    </location>
</feature>
<accession>A0A1V4AR68</accession>
<dbReference type="Gene3D" id="3.90.350.10">
    <property type="entry name" value="Transposase Inhibitor Protein From Tn5, Chain A, domain 1"/>
    <property type="match status" value="1"/>
</dbReference>
<comment type="caution">
    <text evidence="3">The sequence shown here is derived from an EMBL/GenBank/DDBJ whole genome shotgun (WGS) entry which is preliminary data.</text>
</comment>
<dbReference type="SUPFAM" id="SSF53098">
    <property type="entry name" value="Ribonuclease H-like"/>
    <property type="match status" value="1"/>
</dbReference>
<dbReference type="InterPro" id="IPR038215">
    <property type="entry name" value="TN5-like_N_sf"/>
</dbReference>
<organism evidence="3 4">
    <name type="scientific">Candidatus Brocadia carolinensis</name>
    <dbReference type="NCBI Taxonomy" id="1004156"/>
    <lineage>
        <taxon>Bacteria</taxon>
        <taxon>Pseudomonadati</taxon>
        <taxon>Planctomycetota</taxon>
        <taxon>Candidatus Brocadiia</taxon>
        <taxon>Candidatus Brocadiales</taxon>
        <taxon>Candidatus Brocadiaceae</taxon>
        <taxon>Candidatus Brocadia</taxon>
    </lineage>
</organism>
<gene>
    <name evidence="3" type="ORF">AYP45_13815</name>
</gene>
<evidence type="ECO:0000313" key="3">
    <source>
        <dbReference type="EMBL" id="OOP55605.1"/>
    </source>
</evidence>
<dbReference type="AlphaFoldDB" id="A0A1V4AR68"/>
<evidence type="ECO:0000313" key="4">
    <source>
        <dbReference type="Proteomes" id="UP000189681"/>
    </source>
</evidence>
<name>A0A1V4AR68_9BACT</name>
<dbReference type="NCBIfam" id="NF033590">
    <property type="entry name" value="transpos_IS4_3"/>
    <property type="match status" value="1"/>
</dbReference>
<dbReference type="InterPro" id="IPR054836">
    <property type="entry name" value="Tn5_transposase"/>
</dbReference>
<dbReference type="InterPro" id="IPR014737">
    <property type="entry name" value="Transposase_Tn5-like_C"/>
</dbReference>
<protein>
    <recommendedName>
        <fullName evidence="5">IS4 family transposase</fullName>
    </recommendedName>
</protein>
<dbReference type="EMBL" id="AYTS01000128">
    <property type="protein sequence ID" value="OOP55605.1"/>
    <property type="molecule type" value="Genomic_DNA"/>
</dbReference>
<dbReference type="Gene3D" id="1.10.740.10">
    <property type="entry name" value="Transferase Inhibitor Protein From Tn5, Chain"/>
    <property type="match status" value="1"/>
</dbReference>
<dbReference type="InterPro" id="IPR003201">
    <property type="entry name" value="Transposase_Tn5"/>
</dbReference>
<dbReference type="Pfam" id="PF02281">
    <property type="entry name" value="Dimer_Tnp_Tn5"/>
    <property type="match status" value="1"/>
</dbReference>
<dbReference type="PANTHER" id="PTHR37319:SF1">
    <property type="entry name" value="TRANSPOSASE TN5 DIMERISATION DOMAIN-CONTAINING PROTEIN"/>
    <property type="match status" value="1"/>
</dbReference>
<evidence type="ECO:0008006" key="5">
    <source>
        <dbReference type="Google" id="ProtNLM"/>
    </source>
</evidence>
<feature type="domain" description="Transposase Tn5-like N-terminal" evidence="2">
    <location>
        <begin position="16"/>
        <end position="72"/>
    </location>
</feature>
<dbReference type="STRING" id="1004156.AYP45_13815"/>
<dbReference type="InterPro" id="IPR047768">
    <property type="entry name" value="Tn5p-like"/>
</dbReference>
<dbReference type="PANTHER" id="PTHR37319">
    <property type="entry name" value="TRANSPOSASE"/>
    <property type="match status" value="1"/>
</dbReference>
<evidence type="ECO:0000259" key="2">
    <source>
        <dbReference type="Pfam" id="PF14706"/>
    </source>
</evidence>
<dbReference type="Gene3D" id="1.10.246.40">
    <property type="entry name" value="Tn5 transposase, domain 1"/>
    <property type="match status" value="1"/>
</dbReference>
<sequence length="482" mass="54348">MCEGQTKGVAEAGVPSDWAQEEFGNTNLGDLRLTRRLTQMARDFYAKPQANIPQACQSRARTKAAYRFLDNKESTMETILSSHYQSTMNRIKEEEVVLAVQDTTSLNYSVHPATENLGPISSRGEEVIGLMVHDTMAFNREGTPLGLMNVQCWARDRESYGKKHQRHKLPIEEKESNKWLVSFKSVVEIQKQCPKTVIVSVGDREADIYELFEFALEGTGSPKVLVRAEHNRSLLNEQGQLWGYINSRPVSGIQRIRIPRKGNQPSREAELAIRYGSVELKAPIGKRVKGTIKVCAILALEENVPESATPVKWMLLTTIPVNTFEESVEKLEWYARRWGIEVYHKTLKSGCQIEQRQLGNAKRIEACLAIDMVVAWRIYYLTKLGREVPDVPCTVFFEEAEWKALVAYKTKSPIPPSNPPGLREAVRMVASLGGFLGRKGDGEPGTKTLWLGIQRLDDMTAMWKVFVTELTPHSLSPPAFVQ</sequence>
<reference evidence="3 4" key="1">
    <citation type="journal article" date="2017" name="Water Res.">
        <title>Discovery and metagenomic analysis of an anammox bacterial enrichment related to Candidatus "Brocadia caroliniensis" in a full-scale glycerol-fed nitritation-denitritation separate centrate treatment process.</title>
        <authorList>
            <person name="Park H."/>
            <person name="Brotto A.C."/>
            <person name="van Loosdrecht M.C."/>
            <person name="Chandran K."/>
        </authorList>
    </citation>
    <scope>NUCLEOTIDE SEQUENCE [LARGE SCALE GENOMIC DNA]</scope>
    <source>
        <strain evidence="3">26THWARD</strain>
    </source>
</reference>
<dbReference type="InterPro" id="IPR014735">
    <property type="entry name" value="Transposase_Tn5-like_N"/>
</dbReference>
<dbReference type="Proteomes" id="UP000189681">
    <property type="component" value="Unassembled WGS sequence"/>
</dbReference>